<proteinExistence type="predicted"/>
<dbReference type="Gene3D" id="3.80.10.10">
    <property type="entry name" value="Ribonuclease Inhibitor"/>
    <property type="match status" value="3"/>
</dbReference>
<dbReference type="AlphaFoldDB" id="A0A6A1UPW7"/>
<accession>A0A6A1UPW7</accession>
<organism evidence="3 4">
    <name type="scientific">Morella rubra</name>
    <name type="common">Chinese bayberry</name>
    <dbReference type="NCBI Taxonomy" id="262757"/>
    <lineage>
        <taxon>Eukaryota</taxon>
        <taxon>Viridiplantae</taxon>
        <taxon>Streptophyta</taxon>
        <taxon>Embryophyta</taxon>
        <taxon>Tracheophyta</taxon>
        <taxon>Spermatophyta</taxon>
        <taxon>Magnoliopsida</taxon>
        <taxon>eudicotyledons</taxon>
        <taxon>Gunneridae</taxon>
        <taxon>Pentapetalae</taxon>
        <taxon>rosids</taxon>
        <taxon>fabids</taxon>
        <taxon>Fagales</taxon>
        <taxon>Myricaceae</taxon>
        <taxon>Morella</taxon>
    </lineage>
</organism>
<dbReference type="InterPro" id="IPR050905">
    <property type="entry name" value="Plant_NBS-LRR"/>
</dbReference>
<dbReference type="InterPro" id="IPR057135">
    <property type="entry name" value="At4g27190-like_LRR"/>
</dbReference>
<evidence type="ECO:0000256" key="1">
    <source>
        <dbReference type="ARBA" id="ARBA00022821"/>
    </source>
</evidence>
<dbReference type="PANTHER" id="PTHR33463:SF209">
    <property type="entry name" value="DISEASE RESISTANCE PROTEIN RPS2-LIKE"/>
    <property type="match status" value="1"/>
</dbReference>
<reference evidence="3 4" key="1">
    <citation type="journal article" date="2019" name="Plant Biotechnol. J.">
        <title>The red bayberry genome and genetic basis of sex determination.</title>
        <authorList>
            <person name="Jia H.M."/>
            <person name="Jia H.J."/>
            <person name="Cai Q.L."/>
            <person name="Wang Y."/>
            <person name="Zhao H.B."/>
            <person name="Yang W.F."/>
            <person name="Wang G.Y."/>
            <person name="Li Y.H."/>
            <person name="Zhan D.L."/>
            <person name="Shen Y.T."/>
            <person name="Niu Q.F."/>
            <person name="Chang L."/>
            <person name="Qiu J."/>
            <person name="Zhao L."/>
            <person name="Xie H.B."/>
            <person name="Fu W.Y."/>
            <person name="Jin J."/>
            <person name="Li X.W."/>
            <person name="Jiao Y."/>
            <person name="Zhou C.C."/>
            <person name="Tu T."/>
            <person name="Chai C.Y."/>
            <person name="Gao J.L."/>
            <person name="Fan L.J."/>
            <person name="van de Weg E."/>
            <person name="Wang J.Y."/>
            <person name="Gao Z.S."/>
        </authorList>
    </citation>
    <scope>NUCLEOTIDE SEQUENCE [LARGE SCALE GENOMIC DNA]</scope>
    <source>
        <tissue evidence="3">Leaves</tissue>
    </source>
</reference>
<evidence type="ECO:0000259" key="2">
    <source>
        <dbReference type="Pfam" id="PF23247"/>
    </source>
</evidence>
<protein>
    <recommendedName>
        <fullName evidence="2">Disease resistance protein At4g27190-like leucine-rich repeats domain-containing protein</fullName>
    </recommendedName>
</protein>
<dbReference type="OrthoDB" id="1747797at2759"/>
<name>A0A6A1UPW7_9ROSI</name>
<dbReference type="Pfam" id="PF23247">
    <property type="entry name" value="LRR_RPS2"/>
    <property type="match status" value="3"/>
</dbReference>
<dbReference type="EMBL" id="RXIC02000026">
    <property type="protein sequence ID" value="KAB1202369.1"/>
    <property type="molecule type" value="Genomic_DNA"/>
</dbReference>
<dbReference type="InterPro" id="IPR032675">
    <property type="entry name" value="LRR_dom_sf"/>
</dbReference>
<keyword evidence="4" id="KW-1185">Reference proteome</keyword>
<comment type="caution">
    <text evidence="3">The sequence shown here is derived from an EMBL/GenBank/DDBJ whole genome shotgun (WGS) entry which is preliminary data.</text>
</comment>
<dbReference type="SUPFAM" id="SSF52047">
    <property type="entry name" value="RNI-like"/>
    <property type="match status" value="2"/>
</dbReference>
<dbReference type="Proteomes" id="UP000516437">
    <property type="component" value="Chromosome 8"/>
</dbReference>
<gene>
    <name evidence="3" type="ORF">CJ030_MR8G007353</name>
</gene>
<keyword evidence="1" id="KW-0611">Plant defense</keyword>
<feature type="domain" description="Disease resistance protein At4g27190-like leucine-rich repeats" evidence="2">
    <location>
        <begin position="516"/>
        <end position="617"/>
    </location>
</feature>
<evidence type="ECO:0000313" key="3">
    <source>
        <dbReference type="EMBL" id="KAB1202369.1"/>
    </source>
</evidence>
<evidence type="ECO:0000313" key="4">
    <source>
        <dbReference type="Proteomes" id="UP000516437"/>
    </source>
</evidence>
<feature type="domain" description="Disease resistance protein At4g27190-like leucine-rich repeats" evidence="2">
    <location>
        <begin position="395"/>
        <end position="515"/>
    </location>
</feature>
<feature type="domain" description="Disease resistance protein At4g27190-like leucine-rich repeats" evidence="2">
    <location>
        <begin position="152"/>
        <end position="300"/>
    </location>
</feature>
<dbReference type="PANTHER" id="PTHR33463">
    <property type="entry name" value="NB-ARC DOMAIN-CONTAINING PROTEIN-RELATED"/>
    <property type="match status" value="1"/>
</dbReference>
<sequence length="658" mass="74528">MRAIVVKEEGEIEDGDRILFPRLLKLVLDSLPKLLSFSSKGCLSITEAEGIILEENNEFYTPILDEQVLFPELRVLELSSIHLEEMARFSGRLTNIQPITSRFQNLSSLIVKGCSNMSSSTTARKEVMTADEKPHNVMQPLFNEEVAMPKLELLKISHIDGVESMWHNRFTANSCCKLRQVNVQECANLKSFFPPTMMKVLRCLELLIIENCGSLTKVFDIEVPSFQEMGAMTATQFKTLRLTGLPKLMHIWEKDPKGTFNFQNLQIVTLTGCESLQSVFPASVSGKLKQLEFLVLDSCGVEVVIEKKGAQVAETLQFPKLTALVLASLPKLKCFSRGMHPSKWPSLKILKVYGCGQIEKFALFQERQVDASIPLFVVDEGAFPELEDLTLELNRAVWPGQFLEELLCKLKVLWVGCNYDGGDFSPSTFIGRLHNLETLRVCSNKWKEIFPYEVLFGQENHARSLTNLREVEFFENPMLTHLWKEDMQPCPIFENLKILKVSECHKLSNLVPSTVSFQNLTNLEIFKCGGLIHLFTSSTARSLVQLQKLSVSECTSIMEIVGSEGGEANEVITFSNLAYLKLDCLAHLTQFCSISYSFDFPALAKVTMRQCPEMKIFCPGVLSTPKLKKVQATEEGQEWHWIKDDLNATIDWLWEHKL</sequence>